<name>A0A3B7MH81_9BACT</name>
<dbReference type="InterPro" id="IPR025992">
    <property type="entry name" value="Haem-bd"/>
</dbReference>
<evidence type="ECO:0000313" key="2">
    <source>
        <dbReference type="EMBL" id="AXY72570.1"/>
    </source>
</evidence>
<dbReference type="KEGG" id="pseg:D3H65_00635"/>
<feature type="domain" description="Haem-binding" evidence="1">
    <location>
        <begin position="5"/>
        <end position="58"/>
    </location>
</feature>
<dbReference type="AlphaFoldDB" id="A0A3B7MH81"/>
<dbReference type="EMBL" id="CP032157">
    <property type="protein sequence ID" value="AXY72570.1"/>
    <property type="molecule type" value="Genomic_DNA"/>
</dbReference>
<proteinExistence type="predicted"/>
<organism evidence="2 3">
    <name type="scientific">Paraflavitalea soli</name>
    <dbReference type="NCBI Taxonomy" id="2315862"/>
    <lineage>
        <taxon>Bacteria</taxon>
        <taxon>Pseudomonadati</taxon>
        <taxon>Bacteroidota</taxon>
        <taxon>Chitinophagia</taxon>
        <taxon>Chitinophagales</taxon>
        <taxon>Chitinophagaceae</taxon>
        <taxon>Paraflavitalea</taxon>
    </lineage>
</organism>
<dbReference type="RefSeq" id="WP_119048408.1">
    <property type="nucleotide sequence ID" value="NZ_CP032157.1"/>
</dbReference>
<keyword evidence="3" id="KW-1185">Reference proteome</keyword>
<evidence type="ECO:0000259" key="1">
    <source>
        <dbReference type="Pfam" id="PF14376"/>
    </source>
</evidence>
<protein>
    <recommendedName>
        <fullName evidence="1">Haem-binding domain-containing protein</fullName>
    </recommendedName>
</protein>
<sequence length="66" mass="7358">MAVVLHEWATYSARKQERLLRAMATQVKQQAMPLPAYTLLHTGAKPGEDQRKLLVAWLDGQLAGAQ</sequence>
<dbReference type="Proteomes" id="UP000263900">
    <property type="component" value="Chromosome"/>
</dbReference>
<gene>
    <name evidence="2" type="ORF">D3H65_00635</name>
</gene>
<accession>A0A3B7MH81</accession>
<evidence type="ECO:0000313" key="3">
    <source>
        <dbReference type="Proteomes" id="UP000263900"/>
    </source>
</evidence>
<reference evidence="2 3" key="1">
    <citation type="submission" date="2018-09" db="EMBL/GenBank/DDBJ databases">
        <title>Genome sequencing of strain 6GH32-13.</title>
        <authorList>
            <person name="Weon H.-Y."/>
            <person name="Heo J."/>
            <person name="Kwon S.-W."/>
        </authorList>
    </citation>
    <scope>NUCLEOTIDE SEQUENCE [LARGE SCALE GENOMIC DNA]</scope>
    <source>
        <strain evidence="2 3">5GH32-13</strain>
    </source>
</reference>
<dbReference type="Pfam" id="PF14376">
    <property type="entry name" value="Haem_bd"/>
    <property type="match status" value="1"/>
</dbReference>